<dbReference type="Proteomes" id="UP000030700">
    <property type="component" value="Unassembled WGS sequence"/>
</dbReference>
<proteinExistence type="predicted"/>
<dbReference type="HOGENOM" id="CLU_471498_0_0_0"/>
<evidence type="ECO:0000256" key="1">
    <source>
        <dbReference type="SAM" id="MobiDB-lite"/>
    </source>
</evidence>
<evidence type="ECO:0000313" key="3">
    <source>
        <dbReference type="EMBL" id="GAK52646.1"/>
    </source>
</evidence>
<keyword evidence="4" id="KW-1185">Reference proteome</keyword>
<protein>
    <recommendedName>
        <fullName evidence="5">Tetratricopeptide repeat protein</fullName>
    </recommendedName>
</protein>
<feature type="region of interest" description="Disordered" evidence="1">
    <location>
        <begin position="409"/>
        <end position="468"/>
    </location>
</feature>
<evidence type="ECO:0000313" key="4">
    <source>
        <dbReference type="Proteomes" id="UP000030700"/>
    </source>
</evidence>
<reference evidence="3" key="1">
    <citation type="journal article" date="2015" name="PeerJ">
        <title>First genomic representation of candidate bacterial phylum KSB3 points to enhanced environmental sensing as a trigger of wastewater bulking.</title>
        <authorList>
            <person name="Sekiguchi Y."/>
            <person name="Ohashi A."/>
            <person name="Parks D.H."/>
            <person name="Yamauchi T."/>
            <person name="Tyson G.W."/>
            <person name="Hugenholtz P."/>
        </authorList>
    </citation>
    <scope>NUCLEOTIDE SEQUENCE [LARGE SCALE GENOMIC DNA]</scope>
</reference>
<sequence length="572" mass="64055">MMQQLASQKGFSLVRILVVLLVFVGIILYFLPSNLFGGQLDIVNQISAKVKSLVNALGSNTRNLINKIKSSIDIVVFRFSEQLANLLDRLNMKGLAKQLKEVKDEWQKDMQTLMGVSKSRGFDMSVVQQSYDEYEAGTKSWRRVESQYWNEMRKQTQAAIEKSFKNFLNRPVGCSDFTVELKKIWEIGEAFNEDTYDGYARAKELSEELYNPRSTDFLPLVLEWMNIAGLYMPTSNNDWFLQQVRFAIDPKTGETTYPQIIQQIDAQASSNPMLCTIANIVVAEIYLNHDLLNGAMERYDDALSSLYSVAKQIDQASPYSYQALGIHMTLGLVNERLCSNVDLALKEFKDAVAIARRLNLPCYQYGTAHYHLAIMNLQIRNRATIQPKFVTAAASNATTVNELLATQPTSNPETLAAPTPTPLTQSSSSSGVVKGTIPPGGGRALVEEPTTQTMDPTPTPGREERPAQVTGVVVTPVVTPTPIPTIPTYTSDVVKGTLSSTDVRRAERDIRLRPRPELGETVKMQQFTIDQLYDLSRIPEDAIREFETYLKCENQGEEVVVARYVLGKYLGK</sequence>
<dbReference type="STRING" id="1499966.U14_03898"/>
<gene>
    <name evidence="3" type="ORF">U14_03898</name>
</gene>
<feature type="compositionally biased region" description="Low complexity" evidence="1">
    <location>
        <begin position="412"/>
        <end position="430"/>
    </location>
</feature>
<organism evidence="3">
    <name type="scientific">Candidatus Moduliflexus flocculans</name>
    <dbReference type="NCBI Taxonomy" id="1499966"/>
    <lineage>
        <taxon>Bacteria</taxon>
        <taxon>Candidatus Moduliflexota</taxon>
        <taxon>Candidatus Moduliflexia</taxon>
        <taxon>Candidatus Moduliflexales</taxon>
        <taxon>Candidatus Moduliflexaceae</taxon>
    </lineage>
</organism>
<keyword evidence="2" id="KW-1133">Transmembrane helix</keyword>
<name>A0A081BQI0_9BACT</name>
<accession>A0A081BQI0</accession>
<dbReference type="AlphaFoldDB" id="A0A081BQI0"/>
<evidence type="ECO:0008006" key="5">
    <source>
        <dbReference type="Google" id="ProtNLM"/>
    </source>
</evidence>
<feature type="transmembrane region" description="Helical" evidence="2">
    <location>
        <begin position="12"/>
        <end position="31"/>
    </location>
</feature>
<evidence type="ECO:0000256" key="2">
    <source>
        <dbReference type="SAM" id="Phobius"/>
    </source>
</evidence>
<keyword evidence="2" id="KW-0472">Membrane</keyword>
<dbReference type="EMBL" id="DF820458">
    <property type="protein sequence ID" value="GAK52646.1"/>
    <property type="molecule type" value="Genomic_DNA"/>
</dbReference>
<keyword evidence="2" id="KW-0812">Transmembrane</keyword>